<proteinExistence type="predicted"/>
<sequence length="265" mass="30323">MSKSPNAQKKFQSQLHKFTETNTSFKVVYSTLSTHITPGTTRLCILDSSFNPPHKGHLSLITKSINHSKDQTCSVLLLLSVQNADKLTPTPASFEDRLDMMCLLADYIQENYKVAVSVALTNHAKFVDKSSVIQDWAKEIKTKELKYLFLVGFDTLIRIFDPKYYKPFGIDEALTDFMQLNEFFCLTRTDEKNDDVDAQHQYVHDIASGKTELPSEWATKIHLVEGDDDYLHISSSTIRKQTNQTNWEAQVVPTIAEYIKQEDLY</sequence>
<dbReference type="UniPathway" id="UPA00253">
    <property type="reaction ID" value="UER00600"/>
</dbReference>
<dbReference type="GO" id="GO:0001403">
    <property type="term" value="P:invasive growth in response to glucose limitation"/>
    <property type="evidence" value="ECO:0007669"/>
    <property type="project" value="EnsemblFungi"/>
</dbReference>
<dbReference type="InterPro" id="IPR004821">
    <property type="entry name" value="Cyt_trans-like"/>
</dbReference>
<keyword evidence="2" id="KW-0662">Pyridine nucleotide biosynthesis</keyword>
<keyword evidence="4" id="KW-0548">Nucleotidyltransferase</keyword>
<comment type="catalytic activity">
    <reaction evidence="8">
        <text>beta-nicotinamide D-ribonucleotide + ATP + H(+) = diphosphate + NAD(+)</text>
        <dbReference type="Rhea" id="RHEA:21360"/>
        <dbReference type="ChEBI" id="CHEBI:14649"/>
        <dbReference type="ChEBI" id="CHEBI:15378"/>
        <dbReference type="ChEBI" id="CHEBI:30616"/>
        <dbReference type="ChEBI" id="CHEBI:33019"/>
        <dbReference type="ChEBI" id="CHEBI:57540"/>
        <dbReference type="EC" id="2.7.7.1"/>
    </reaction>
</comment>
<evidence type="ECO:0000256" key="3">
    <source>
        <dbReference type="ARBA" id="ARBA00022679"/>
    </source>
</evidence>
<accession>A0A1E3P2A2</accession>
<keyword evidence="5" id="KW-0547">Nucleotide-binding</keyword>
<protein>
    <recommendedName>
        <fullName evidence="9">Cytidyltransferase-like domain-containing protein</fullName>
    </recommendedName>
</protein>
<dbReference type="GO" id="GO:0005737">
    <property type="term" value="C:cytoplasm"/>
    <property type="evidence" value="ECO:0007669"/>
    <property type="project" value="EnsemblFungi"/>
</dbReference>
<dbReference type="STRING" id="683960.A0A1E3P2A2"/>
<dbReference type="RefSeq" id="XP_019038680.1">
    <property type="nucleotide sequence ID" value="XM_019182036.1"/>
</dbReference>
<name>A0A1E3P2A2_WICAA</name>
<dbReference type="PANTHER" id="PTHR31285">
    <property type="entry name" value="NICOTINAMIDE MONONUCLEOTIDE ADENYLYLTRANSFERASE"/>
    <property type="match status" value="1"/>
</dbReference>
<keyword evidence="7" id="KW-0520">NAD</keyword>
<evidence type="ECO:0000256" key="8">
    <source>
        <dbReference type="ARBA" id="ARBA00049001"/>
    </source>
</evidence>
<evidence type="ECO:0000313" key="11">
    <source>
        <dbReference type="Proteomes" id="UP000094112"/>
    </source>
</evidence>
<dbReference type="OrthoDB" id="5591297at2759"/>
<evidence type="ECO:0000313" key="10">
    <source>
        <dbReference type="EMBL" id="ODQ59473.1"/>
    </source>
</evidence>
<dbReference type="PANTHER" id="PTHR31285:SF0">
    <property type="entry name" value="NICOTINAMIDE MONONUCLEOTIDE ADENYLYLTRANSFERASE"/>
    <property type="match status" value="1"/>
</dbReference>
<keyword evidence="11" id="KW-1185">Reference proteome</keyword>
<keyword evidence="3" id="KW-0808">Transferase</keyword>
<dbReference type="Proteomes" id="UP000094112">
    <property type="component" value="Unassembled WGS sequence"/>
</dbReference>
<evidence type="ECO:0000256" key="4">
    <source>
        <dbReference type="ARBA" id="ARBA00022695"/>
    </source>
</evidence>
<dbReference type="AlphaFoldDB" id="A0A1E3P2A2"/>
<dbReference type="InterPro" id="IPR005248">
    <property type="entry name" value="NadD/NMNAT"/>
</dbReference>
<evidence type="ECO:0000256" key="1">
    <source>
        <dbReference type="ARBA" id="ARBA00004790"/>
    </source>
</evidence>
<dbReference type="EMBL" id="KV454211">
    <property type="protein sequence ID" value="ODQ59473.1"/>
    <property type="molecule type" value="Genomic_DNA"/>
</dbReference>
<evidence type="ECO:0000256" key="2">
    <source>
        <dbReference type="ARBA" id="ARBA00022642"/>
    </source>
</evidence>
<dbReference type="CDD" id="cd02165">
    <property type="entry name" value="NMNAT"/>
    <property type="match status" value="1"/>
</dbReference>
<dbReference type="InterPro" id="IPR014729">
    <property type="entry name" value="Rossmann-like_a/b/a_fold"/>
</dbReference>
<dbReference type="GO" id="GO:0034355">
    <property type="term" value="P:NAD+ biosynthetic process via the salvage pathway"/>
    <property type="evidence" value="ECO:0007669"/>
    <property type="project" value="EnsemblFungi"/>
</dbReference>
<comment type="pathway">
    <text evidence="1">Cofactor biosynthesis; NAD(+) biosynthesis.</text>
</comment>
<dbReference type="SUPFAM" id="SSF52374">
    <property type="entry name" value="Nucleotidylyl transferase"/>
    <property type="match status" value="1"/>
</dbReference>
<evidence type="ECO:0000256" key="6">
    <source>
        <dbReference type="ARBA" id="ARBA00022840"/>
    </source>
</evidence>
<dbReference type="GO" id="GO:0005634">
    <property type="term" value="C:nucleus"/>
    <property type="evidence" value="ECO:0007669"/>
    <property type="project" value="EnsemblFungi"/>
</dbReference>
<dbReference type="Pfam" id="PF01467">
    <property type="entry name" value="CTP_transf_like"/>
    <property type="match status" value="1"/>
</dbReference>
<dbReference type="GeneID" id="30199282"/>
<dbReference type="Gene3D" id="3.40.50.620">
    <property type="entry name" value="HUPs"/>
    <property type="match status" value="1"/>
</dbReference>
<keyword evidence="6" id="KW-0067">ATP-binding</keyword>
<organism evidence="10 11">
    <name type="scientific">Wickerhamomyces anomalus (strain ATCC 58044 / CBS 1984 / NCYC 433 / NRRL Y-366-8)</name>
    <name type="common">Yeast</name>
    <name type="synonym">Hansenula anomala</name>
    <dbReference type="NCBI Taxonomy" id="683960"/>
    <lineage>
        <taxon>Eukaryota</taxon>
        <taxon>Fungi</taxon>
        <taxon>Dikarya</taxon>
        <taxon>Ascomycota</taxon>
        <taxon>Saccharomycotina</taxon>
        <taxon>Saccharomycetes</taxon>
        <taxon>Phaffomycetales</taxon>
        <taxon>Wickerhamomycetaceae</taxon>
        <taxon>Wickerhamomyces</taxon>
    </lineage>
</organism>
<evidence type="ECO:0000256" key="7">
    <source>
        <dbReference type="ARBA" id="ARBA00023027"/>
    </source>
</evidence>
<dbReference type="GO" id="GO:0036503">
    <property type="term" value="P:ERAD pathway"/>
    <property type="evidence" value="ECO:0007669"/>
    <property type="project" value="EnsemblFungi"/>
</dbReference>
<dbReference type="GO" id="GO:0000309">
    <property type="term" value="F:nicotinamide-nucleotide adenylyltransferase activity"/>
    <property type="evidence" value="ECO:0007669"/>
    <property type="project" value="UniProtKB-EC"/>
</dbReference>
<gene>
    <name evidence="10" type="ORF">WICANDRAFT_33134</name>
</gene>
<reference evidence="10 11" key="1">
    <citation type="journal article" date="2016" name="Proc. Natl. Acad. Sci. U.S.A.">
        <title>Comparative genomics of biotechnologically important yeasts.</title>
        <authorList>
            <person name="Riley R."/>
            <person name="Haridas S."/>
            <person name="Wolfe K.H."/>
            <person name="Lopes M.R."/>
            <person name="Hittinger C.T."/>
            <person name="Goeker M."/>
            <person name="Salamov A.A."/>
            <person name="Wisecaver J.H."/>
            <person name="Long T.M."/>
            <person name="Calvey C.H."/>
            <person name="Aerts A.L."/>
            <person name="Barry K.W."/>
            <person name="Choi C."/>
            <person name="Clum A."/>
            <person name="Coughlan A.Y."/>
            <person name="Deshpande S."/>
            <person name="Douglass A.P."/>
            <person name="Hanson S.J."/>
            <person name="Klenk H.-P."/>
            <person name="LaButti K.M."/>
            <person name="Lapidus A."/>
            <person name="Lindquist E.A."/>
            <person name="Lipzen A.M."/>
            <person name="Meier-Kolthoff J.P."/>
            <person name="Ohm R.A."/>
            <person name="Otillar R.P."/>
            <person name="Pangilinan J.L."/>
            <person name="Peng Y."/>
            <person name="Rokas A."/>
            <person name="Rosa C.A."/>
            <person name="Scheuner C."/>
            <person name="Sibirny A.A."/>
            <person name="Slot J.C."/>
            <person name="Stielow J.B."/>
            <person name="Sun H."/>
            <person name="Kurtzman C.P."/>
            <person name="Blackwell M."/>
            <person name="Grigoriev I.V."/>
            <person name="Jeffries T.W."/>
        </authorList>
    </citation>
    <scope>NUCLEOTIDE SEQUENCE [LARGE SCALE GENOMIC DNA]</scope>
    <source>
        <strain evidence="11">ATCC 58044 / CBS 1984 / NCYC 433 / NRRL Y-366-8</strain>
    </source>
</reference>
<evidence type="ECO:0000256" key="5">
    <source>
        <dbReference type="ARBA" id="ARBA00022741"/>
    </source>
</evidence>
<evidence type="ECO:0000259" key="9">
    <source>
        <dbReference type="Pfam" id="PF01467"/>
    </source>
</evidence>
<dbReference type="GO" id="GO:0016887">
    <property type="term" value="F:ATP hydrolysis activity"/>
    <property type="evidence" value="ECO:0007669"/>
    <property type="project" value="EnsemblFungi"/>
</dbReference>
<dbReference type="GO" id="GO:0005524">
    <property type="term" value="F:ATP binding"/>
    <property type="evidence" value="ECO:0007669"/>
    <property type="project" value="UniProtKB-KW"/>
</dbReference>
<feature type="domain" description="Cytidyltransferase-like" evidence="9">
    <location>
        <begin position="47"/>
        <end position="240"/>
    </location>
</feature>
<dbReference type="GO" id="GO:0007124">
    <property type="term" value="P:pseudohyphal growth"/>
    <property type="evidence" value="ECO:0007669"/>
    <property type="project" value="EnsemblFungi"/>
</dbReference>